<dbReference type="FunFam" id="1.10.630.10:FF:000018">
    <property type="entry name" value="Cytochrome P450 monooxygenase"/>
    <property type="match status" value="1"/>
</dbReference>
<evidence type="ECO:0000256" key="5">
    <source>
        <dbReference type="ARBA" id="ARBA00023004"/>
    </source>
</evidence>
<accession>A0A540X0P9</accession>
<gene>
    <name evidence="9" type="ORF">FJV41_16575</name>
</gene>
<evidence type="ECO:0000256" key="2">
    <source>
        <dbReference type="ARBA" id="ARBA00022617"/>
    </source>
</evidence>
<evidence type="ECO:0000313" key="9">
    <source>
        <dbReference type="EMBL" id="TQF14841.1"/>
    </source>
</evidence>
<dbReference type="PROSITE" id="PS00086">
    <property type="entry name" value="CYTOCHROME_P450"/>
    <property type="match status" value="1"/>
</dbReference>
<name>A0A540X0P9_9BACT</name>
<dbReference type="PRINTS" id="PR00359">
    <property type="entry name" value="BP450"/>
</dbReference>
<organism evidence="9 10">
    <name type="scientific">Myxococcus llanfairpwllgwyngyllgogerychwyrndrobwllllantysiliogogogochensis</name>
    <dbReference type="NCBI Taxonomy" id="2590453"/>
    <lineage>
        <taxon>Bacteria</taxon>
        <taxon>Pseudomonadati</taxon>
        <taxon>Myxococcota</taxon>
        <taxon>Myxococcia</taxon>
        <taxon>Myxococcales</taxon>
        <taxon>Cystobacterineae</taxon>
        <taxon>Myxococcaceae</taxon>
        <taxon>Myxococcus</taxon>
    </lineage>
</organism>
<evidence type="ECO:0000256" key="3">
    <source>
        <dbReference type="ARBA" id="ARBA00022723"/>
    </source>
</evidence>
<keyword evidence="3 7" id="KW-0479">Metal-binding</keyword>
<dbReference type="GO" id="GO:0020037">
    <property type="term" value="F:heme binding"/>
    <property type="evidence" value="ECO:0007669"/>
    <property type="project" value="InterPro"/>
</dbReference>
<dbReference type="Gene3D" id="1.10.630.10">
    <property type="entry name" value="Cytochrome P450"/>
    <property type="match status" value="1"/>
</dbReference>
<keyword evidence="6 7" id="KW-0503">Monooxygenase</keyword>
<dbReference type="AlphaFoldDB" id="A0A540X0P9"/>
<feature type="region of interest" description="Disordered" evidence="8">
    <location>
        <begin position="1"/>
        <end position="27"/>
    </location>
</feature>
<dbReference type="GO" id="GO:0004497">
    <property type="term" value="F:monooxygenase activity"/>
    <property type="evidence" value="ECO:0007669"/>
    <property type="project" value="UniProtKB-KW"/>
</dbReference>
<proteinExistence type="inferred from homology"/>
<dbReference type="SUPFAM" id="SSF48264">
    <property type="entry name" value="Cytochrome P450"/>
    <property type="match status" value="1"/>
</dbReference>
<evidence type="ECO:0000313" key="10">
    <source>
        <dbReference type="Proteomes" id="UP000315369"/>
    </source>
</evidence>
<protein>
    <submittedName>
        <fullName evidence="9">Cytochrome P450</fullName>
    </submittedName>
</protein>
<dbReference type="PANTHER" id="PTHR46696">
    <property type="entry name" value="P450, PUTATIVE (EUROFUNG)-RELATED"/>
    <property type="match status" value="1"/>
</dbReference>
<sequence length="419" mass="46354">MESDPRGEADRPPSAPGARETHCLNPFSAESRGNPYAVYEQLLQRPACWNPELRLWLFSRHADCVEVLSHPRFSRNITGARESRPEDFPSPPEALAALSAMHRQWFLLMDPPDHTRLRAVTKRALGPRMKELSLHVQATVEALLFRARQKGELDIIADLAAPLARTTLRWLVGADELDSDLYQRWALALARCGDASAPLAVREAASAATREVSQSLQASVTRRRQSRRGDVLGLLVAAQEDEQALSEEELLPTCMLLLFGGYDTSVNLIGNGVLALMEHRAQWEALCAQPSRLKGAVEELLRFDTPLQLCSRMAQEDVEVGGATVRAGEWAWVLLGAANRDPRRFEQPDTLDIQRPDLQHIAFGHGIHQCVGAALARMEAQGVLGMLARDLPGLRLVPGAWKRRDTAVFRGLTSLPCQG</sequence>
<evidence type="ECO:0000256" key="6">
    <source>
        <dbReference type="ARBA" id="ARBA00023033"/>
    </source>
</evidence>
<comment type="caution">
    <text evidence="9">The sequence shown here is derived from an EMBL/GenBank/DDBJ whole genome shotgun (WGS) entry which is preliminary data.</text>
</comment>
<evidence type="ECO:0000256" key="4">
    <source>
        <dbReference type="ARBA" id="ARBA00023002"/>
    </source>
</evidence>
<dbReference type="Proteomes" id="UP000315369">
    <property type="component" value="Unassembled WGS sequence"/>
</dbReference>
<dbReference type="InterPro" id="IPR036396">
    <property type="entry name" value="Cyt_P450_sf"/>
</dbReference>
<feature type="compositionally biased region" description="Basic and acidic residues" evidence="8">
    <location>
        <begin position="1"/>
        <end position="11"/>
    </location>
</feature>
<evidence type="ECO:0000256" key="1">
    <source>
        <dbReference type="ARBA" id="ARBA00010617"/>
    </source>
</evidence>
<dbReference type="CDD" id="cd20625">
    <property type="entry name" value="CYP164-like"/>
    <property type="match status" value="1"/>
</dbReference>
<dbReference type="GO" id="GO:0005506">
    <property type="term" value="F:iron ion binding"/>
    <property type="evidence" value="ECO:0007669"/>
    <property type="project" value="InterPro"/>
</dbReference>
<evidence type="ECO:0000256" key="8">
    <source>
        <dbReference type="SAM" id="MobiDB-lite"/>
    </source>
</evidence>
<dbReference type="InterPro" id="IPR001128">
    <property type="entry name" value="Cyt_P450"/>
</dbReference>
<evidence type="ECO:0000256" key="7">
    <source>
        <dbReference type="RuleBase" id="RU000461"/>
    </source>
</evidence>
<dbReference type="GO" id="GO:0016705">
    <property type="term" value="F:oxidoreductase activity, acting on paired donors, with incorporation or reduction of molecular oxygen"/>
    <property type="evidence" value="ECO:0007669"/>
    <property type="project" value="InterPro"/>
</dbReference>
<dbReference type="EMBL" id="VIFM01000057">
    <property type="protein sequence ID" value="TQF14841.1"/>
    <property type="molecule type" value="Genomic_DNA"/>
</dbReference>
<keyword evidence="5 7" id="KW-0408">Iron</keyword>
<dbReference type="Pfam" id="PF00067">
    <property type="entry name" value="p450"/>
    <property type="match status" value="2"/>
</dbReference>
<dbReference type="PANTHER" id="PTHR46696:SF1">
    <property type="entry name" value="CYTOCHROME P450 YJIB-RELATED"/>
    <property type="match status" value="1"/>
</dbReference>
<comment type="similarity">
    <text evidence="1 7">Belongs to the cytochrome P450 family.</text>
</comment>
<dbReference type="InterPro" id="IPR002397">
    <property type="entry name" value="Cyt_P450_B"/>
</dbReference>
<dbReference type="InterPro" id="IPR017972">
    <property type="entry name" value="Cyt_P450_CS"/>
</dbReference>
<keyword evidence="4 7" id="KW-0560">Oxidoreductase</keyword>
<reference evidence="9 10" key="1">
    <citation type="submission" date="2019-06" db="EMBL/GenBank/DDBJ databases">
        <authorList>
            <person name="Livingstone P."/>
            <person name="Whitworth D."/>
        </authorList>
    </citation>
    <scope>NUCLEOTIDE SEQUENCE [LARGE SCALE GENOMIC DNA]</scope>
    <source>
        <strain evidence="9 10">AM401</strain>
    </source>
</reference>
<dbReference type="OrthoDB" id="4511384at2"/>
<keyword evidence="10" id="KW-1185">Reference proteome</keyword>
<dbReference type="RefSeq" id="WP_141643464.1">
    <property type="nucleotide sequence ID" value="NZ_VIFM01000057.1"/>
</dbReference>
<keyword evidence="2 7" id="KW-0349">Heme</keyword>